<dbReference type="InterPro" id="IPR011162">
    <property type="entry name" value="MHC_I/II-like_Ag-recog"/>
</dbReference>
<dbReference type="InterPro" id="IPR050160">
    <property type="entry name" value="MHC/Immunoglobulin"/>
</dbReference>
<dbReference type="GO" id="GO:0019882">
    <property type="term" value="P:antigen processing and presentation"/>
    <property type="evidence" value="ECO:0007669"/>
    <property type="project" value="InterPro"/>
</dbReference>
<evidence type="ECO:0000256" key="1">
    <source>
        <dbReference type="ARBA" id="ARBA00004479"/>
    </source>
</evidence>
<dbReference type="InterPro" id="IPR013783">
    <property type="entry name" value="Ig-like_fold"/>
</dbReference>
<dbReference type="PROSITE" id="PS50835">
    <property type="entry name" value="IG_LIKE"/>
    <property type="match status" value="1"/>
</dbReference>
<keyword evidence="4" id="KW-1015">Disulfide bond</keyword>
<proteinExistence type="predicted"/>
<dbReference type="Pfam" id="PF00969">
    <property type="entry name" value="MHC_II_beta"/>
    <property type="match status" value="1"/>
</dbReference>
<keyword evidence="3 6" id="KW-1133">Transmembrane helix</keyword>
<accession>A0A6G1Q7Y7</accession>
<dbReference type="GO" id="GO:0006955">
    <property type="term" value="P:immune response"/>
    <property type="evidence" value="ECO:0007669"/>
    <property type="project" value="InterPro"/>
</dbReference>
<feature type="chain" id="PRO_5026142374" evidence="7">
    <location>
        <begin position="21"/>
        <end position="304"/>
    </location>
</feature>
<dbReference type="SUPFAM" id="SSF54452">
    <property type="entry name" value="MHC antigen-recognition domain"/>
    <property type="match status" value="1"/>
</dbReference>
<dbReference type="Gene3D" id="2.60.40.10">
    <property type="entry name" value="Immunoglobulins"/>
    <property type="match status" value="1"/>
</dbReference>
<evidence type="ECO:0000256" key="2">
    <source>
        <dbReference type="ARBA" id="ARBA00022692"/>
    </source>
</evidence>
<dbReference type="GO" id="GO:0042613">
    <property type="term" value="C:MHC class II protein complex"/>
    <property type="evidence" value="ECO:0007669"/>
    <property type="project" value="InterPro"/>
</dbReference>
<evidence type="ECO:0000259" key="8">
    <source>
        <dbReference type="PROSITE" id="PS50835"/>
    </source>
</evidence>
<evidence type="ECO:0000256" key="5">
    <source>
        <dbReference type="ARBA" id="ARBA00023180"/>
    </source>
</evidence>
<dbReference type="Proteomes" id="UP000503349">
    <property type="component" value="Chromosome 13"/>
</dbReference>
<comment type="subcellular location">
    <subcellularLocation>
        <location evidence="1">Membrane</location>
        <topology evidence="1">Single-pass type I membrane protein</topology>
    </subcellularLocation>
</comment>
<dbReference type="InterPro" id="IPR000353">
    <property type="entry name" value="MHC_II_b_N"/>
</dbReference>
<keyword evidence="7" id="KW-0732">Signal</keyword>
<feature type="signal peptide" evidence="7">
    <location>
        <begin position="1"/>
        <end position="20"/>
    </location>
</feature>
<keyword evidence="5" id="KW-0325">Glycoprotein</keyword>
<dbReference type="PANTHER" id="PTHR19944:SF99">
    <property type="entry name" value="HLA CLASS II HISTOCOMPATIBILITY ANTIGEN, DRB1 BETA CHAIN"/>
    <property type="match status" value="1"/>
</dbReference>
<dbReference type="InterPro" id="IPR036179">
    <property type="entry name" value="Ig-like_dom_sf"/>
</dbReference>
<feature type="transmembrane region" description="Helical" evidence="6">
    <location>
        <begin position="213"/>
        <end position="237"/>
    </location>
</feature>
<keyword evidence="2 6" id="KW-0812">Transmembrane</keyword>
<evidence type="ECO:0000313" key="10">
    <source>
        <dbReference type="Proteomes" id="UP000503349"/>
    </source>
</evidence>
<dbReference type="InterPro" id="IPR007110">
    <property type="entry name" value="Ig-like_dom"/>
</dbReference>
<dbReference type="SUPFAM" id="SSF48726">
    <property type="entry name" value="Immunoglobulin"/>
    <property type="match status" value="1"/>
</dbReference>
<evidence type="ECO:0000256" key="3">
    <source>
        <dbReference type="ARBA" id="ARBA00022989"/>
    </source>
</evidence>
<dbReference type="Gene3D" id="3.10.320.10">
    <property type="entry name" value="Class II Histocompatibility Antigen, M Beta Chain, Chain B, domain 1"/>
    <property type="match status" value="1"/>
</dbReference>
<dbReference type="PANTHER" id="PTHR19944">
    <property type="entry name" value="MHC CLASS II-RELATED"/>
    <property type="match status" value="1"/>
</dbReference>
<name>A0A6G1Q7Y7_CHAAH</name>
<dbReference type="InterPro" id="IPR003597">
    <property type="entry name" value="Ig_C1-set"/>
</dbReference>
<dbReference type="Pfam" id="PF07654">
    <property type="entry name" value="C1-set"/>
    <property type="match status" value="1"/>
</dbReference>
<dbReference type="AlphaFoldDB" id="A0A6G1Q7Y7"/>
<feature type="domain" description="Ig-like" evidence="8">
    <location>
        <begin position="112"/>
        <end position="202"/>
    </location>
</feature>
<organism evidence="9 10">
    <name type="scientific">Channa argus</name>
    <name type="common">Northern snakehead</name>
    <name type="synonym">Ophicephalus argus</name>
    <dbReference type="NCBI Taxonomy" id="215402"/>
    <lineage>
        <taxon>Eukaryota</taxon>
        <taxon>Metazoa</taxon>
        <taxon>Chordata</taxon>
        <taxon>Craniata</taxon>
        <taxon>Vertebrata</taxon>
        <taxon>Euteleostomi</taxon>
        <taxon>Actinopterygii</taxon>
        <taxon>Neopterygii</taxon>
        <taxon>Teleostei</taxon>
        <taxon>Neoteleostei</taxon>
        <taxon>Acanthomorphata</taxon>
        <taxon>Anabantaria</taxon>
        <taxon>Anabantiformes</taxon>
        <taxon>Channoidei</taxon>
        <taxon>Channidae</taxon>
        <taxon>Channa</taxon>
    </lineage>
</organism>
<keyword evidence="10" id="KW-1185">Reference proteome</keyword>
<reference evidence="9 10" key="1">
    <citation type="submission" date="2019-02" db="EMBL/GenBank/DDBJ databases">
        <title>Opniocepnalus argus genome.</title>
        <authorList>
            <person name="Zhou C."/>
            <person name="Xiao S."/>
        </authorList>
    </citation>
    <scope>NUCLEOTIDE SEQUENCE [LARGE SCALE GENOMIC DNA]</scope>
    <source>
        <strain evidence="9">OARG1902GOOAL</strain>
        <tissue evidence="9">Muscle</tissue>
    </source>
</reference>
<gene>
    <name evidence="9" type="ORF">EXN66_Car014124</name>
</gene>
<evidence type="ECO:0000313" key="9">
    <source>
        <dbReference type="EMBL" id="KAF3698443.1"/>
    </source>
</evidence>
<protein>
    <submittedName>
        <fullName evidence="9">H-2 class II histocompatibility antigen, A-K beta chain</fullName>
    </submittedName>
</protein>
<dbReference type="SMART" id="SM00921">
    <property type="entry name" value="MHC_II_beta"/>
    <property type="match status" value="1"/>
</dbReference>
<dbReference type="EMBL" id="CM015724">
    <property type="protein sequence ID" value="KAF3698443.1"/>
    <property type="molecule type" value="Genomic_DNA"/>
</dbReference>
<keyword evidence="6" id="KW-0472">Membrane</keyword>
<sequence length="304" mass="34564">MASSFVSFILLFINIYTADGWMYYSADRCVFNSTELSDMEFIRSEYFNRLEFTRFDSNVGQFVGYTEFGVKQAEYWNKDAAYLALMRAQKETYCLHNVQVEYPSALNKSVKPYVRLHSVVPPVGEDPAMLVCSVYDFYPKQIRVSWIRDGQEVPSGVTSTVELADGDWYYQIHSHLEYTPRAGQNISCVVEHASLREPLVIDWDPSQPESERIVITIITSEIILGLVLFLGGLLVYCSRKTQAQSPRKTTEKQFRPDNKTEKGKRCLDQSLGFQIKTPGVGMVPLCGSDQLVQEGFPLQVPPSL</sequence>
<reference evidence="10" key="2">
    <citation type="submission" date="2019-02" db="EMBL/GenBank/DDBJ databases">
        <title>Opniocepnalus argus Var Kimnra genome.</title>
        <authorList>
            <person name="Zhou C."/>
            <person name="Xiao S."/>
        </authorList>
    </citation>
    <scope>NUCLEOTIDE SEQUENCE [LARGE SCALE GENOMIC DNA]</scope>
</reference>
<evidence type="ECO:0000256" key="6">
    <source>
        <dbReference type="SAM" id="Phobius"/>
    </source>
</evidence>
<evidence type="ECO:0000256" key="4">
    <source>
        <dbReference type="ARBA" id="ARBA00023157"/>
    </source>
</evidence>
<evidence type="ECO:0000256" key="7">
    <source>
        <dbReference type="SAM" id="SignalP"/>
    </source>
</evidence>
<dbReference type="InterPro" id="IPR014745">
    <property type="entry name" value="MHC_II_a/b_N"/>
</dbReference>
<dbReference type="SMART" id="SM00407">
    <property type="entry name" value="IGc1"/>
    <property type="match status" value="1"/>
</dbReference>